<evidence type="ECO:0000313" key="2">
    <source>
        <dbReference type="EMBL" id="CAD6229086.1"/>
    </source>
</evidence>
<dbReference type="EMBL" id="CAJGYO010000005">
    <property type="protein sequence ID" value="CAD6229086.1"/>
    <property type="molecule type" value="Genomic_DNA"/>
</dbReference>
<dbReference type="InterPro" id="IPR025525">
    <property type="entry name" value="hAT-like_transposase_RNase-H"/>
</dbReference>
<proteinExistence type="predicted"/>
<evidence type="ECO:0000313" key="3">
    <source>
        <dbReference type="Proteomes" id="UP000604825"/>
    </source>
</evidence>
<dbReference type="Proteomes" id="UP000604825">
    <property type="component" value="Unassembled WGS sequence"/>
</dbReference>
<dbReference type="OrthoDB" id="785030at2759"/>
<sequence length="127" mass="14503">MAWPLPSAARPLRRLRFALSLVPPPLPSPTPGTDVDVGLLALSEARDSFGHPDEDDWDNAKKMAQFLQHFHDLTVRISSSLQVTCNTFFHEIGEVHLLIQEWLNSEDNLQVSMGMRMKEKFDKYWGL</sequence>
<dbReference type="AlphaFoldDB" id="A0A811NJU4"/>
<protein>
    <recommendedName>
        <fullName evidence="1">hAT-like transposase RNase-H fold domain-containing protein</fullName>
    </recommendedName>
</protein>
<accession>A0A811NJU4</accession>
<keyword evidence="3" id="KW-1185">Reference proteome</keyword>
<name>A0A811NJU4_9POAL</name>
<reference evidence="2" key="1">
    <citation type="submission" date="2020-10" db="EMBL/GenBank/DDBJ databases">
        <authorList>
            <person name="Han B."/>
            <person name="Lu T."/>
            <person name="Zhao Q."/>
            <person name="Huang X."/>
            <person name="Zhao Y."/>
        </authorList>
    </citation>
    <scope>NUCLEOTIDE SEQUENCE</scope>
</reference>
<feature type="domain" description="hAT-like transposase RNase-H fold" evidence="1">
    <location>
        <begin position="79"/>
        <end position="125"/>
    </location>
</feature>
<dbReference type="PANTHER" id="PTHR23272:SF193">
    <property type="entry name" value="OS07G0624100 PROTEIN"/>
    <property type="match status" value="1"/>
</dbReference>
<evidence type="ECO:0000259" key="1">
    <source>
        <dbReference type="Pfam" id="PF14372"/>
    </source>
</evidence>
<dbReference type="GO" id="GO:0003677">
    <property type="term" value="F:DNA binding"/>
    <property type="evidence" value="ECO:0007669"/>
    <property type="project" value="InterPro"/>
</dbReference>
<gene>
    <name evidence="2" type="ORF">NCGR_LOCUS19717</name>
</gene>
<dbReference type="Pfam" id="PF14372">
    <property type="entry name" value="hAT-like_RNase-H"/>
    <property type="match status" value="1"/>
</dbReference>
<organism evidence="2 3">
    <name type="scientific">Miscanthus lutarioriparius</name>
    <dbReference type="NCBI Taxonomy" id="422564"/>
    <lineage>
        <taxon>Eukaryota</taxon>
        <taxon>Viridiplantae</taxon>
        <taxon>Streptophyta</taxon>
        <taxon>Embryophyta</taxon>
        <taxon>Tracheophyta</taxon>
        <taxon>Spermatophyta</taxon>
        <taxon>Magnoliopsida</taxon>
        <taxon>Liliopsida</taxon>
        <taxon>Poales</taxon>
        <taxon>Poaceae</taxon>
        <taxon>PACMAD clade</taxon>
        <taxon>Panicoideae</taxon>
        <taxon>Andropogonodae</taxon>
        <taxon>Andropogoneae</taxon>
        <taxon>Saccharinae</taxon>
        <taxon>Miscanthus</taxon>
    </lineage>
</organism>
<comment type="caution">
    <text evidence="2">The sequence shown here is derived from an EMBL/GenBank/DDBJ whole genome shotgun (WGS) entry which is preliminary data.</text>
</comment>
<dbReference type="PANTHER" id="PTHR23272">
    <property type="entry name" value="BED FINGER-RELATED"/>
    <property type="match status" value="1"/>
</dbReference>